<evidence type="ECO:0000256" key="8">
    <source>
        <dbReference type="ARBA" id="ARBA00022741"/>
    </source>
</evidence>
<proteinExistence type="inferred from homology"/>
<dbReference type="Gene3D" id="1.20.1200.10">
    <property type="entry name" value="Cobalamin adenosyltransferase-like"/>
    <property type="match status" value="1"/>
</dbReference>
<evidence type="ECO:0000256" key="3">
    <source>
        <dbReference type="ARBA" id="ARBA00011233"/>
    </source>
</evidence>
<keyword evidence="9 15" id="KW-0067">ATP-binding</keyword>
<comment type="catalytic activity">
    <reaction evidence="13 15">
        <text>2 cob(II)yrinate a,c diamide + reduced [electron-transfer flavoprotein] + 2 ATP = 2 adenosylcob(III)yrinate a,c-diamide + 2 triphosphate + oxidized [electron-transfer flavoprotein] + 3 H(+)</text>
        <dbReference type="Rhea" id="RHEA:11528"/>
        <dbReference type="Rhea" id="RHEA-COMP:10685"/>
        <dbReference type="Rhea" id="RHEA-COMP:10686"/>
        <dbReference type="ChEBI" id="CHEBI:15378"/>
        <dbReference type="ChEBI" id="CHEBI:18036"/>
        <dbReference type="ChEBI" id="CHEBI:30616"/>
        <dbReference type="ChEBI" id="CHEBI:57692"/>
        <dbReference type="ChEBI" id="CHEBI:58307"/>
        <dbReference type="ChEBI" id="CHEBI:58503"/>
        <dbReference type="ChEBI" id="CHEBI:58537"/>
        <dbReference type="EC" id="2.5.1.17"/>
    </reaction>
</comment>
<keyword evidence="8 15" id="KW-0547">Nucleotide-binding</keyword>
<evidence type="ECO:0000256" key="11">
    <source>
        <dbReference type="ARBA" id="ARBA00033334"/>
    </source>
</evidence>
<evidence type="ECO:0000256" key="14">
    <source>
        <dbReference type="ARBA" id="ARBA00048692"/>
    </source>
</evidence>
<comment type="similarity">
    <text evidence="2 15">Belongs to the Cob(I)alamin adenosyltransferase family.</text>
</comment>
<dbReference type="KEGG" id="abae:CL176_08950"/>
<evidence type="ECO:0000256" key="7">
    <source>
        <dbReference type="ARBA" id="ARBA00022679"/>
    </source>
</evidence>
<dbReference type="Pfam" id="PF01923">
    <property type="entry name" value="Cob_adeno_trans"/>
    <property type="match status" value="1"/>
</dbReference>
<dbReference type="OrthoDB" id="9778896at2"/>
<dbReference type="Proteomes" id="UP000263232">
    <property type="component" value="Chromosome"/>
</dbReference>
<comment type="pathway">
    <text evidence="1 15">Cofactor biosynthesis; adenosylcobalamin biosynthesis; adenosylcobalamin from cob(II)yrinate a,c-diamide: step 2/7.</text>
</comment>
<dbReference type="GO" id="GO:0009236">
    <property type="term" value="P:cobalamin biosynthetic process"/>
    <property type="evidence" value="ECO:0007669"/>
    <property type="project" value="UniProtKB-UniRule"/>
</dbReference>
<sequence>MAIYTRTGDKGETRLFGGYPISKNDLRVHAYGSVDELNSFVGLLVSEIDVSMEDVLLPLARIQQELFDCGSDLATIRDRRPYKVRLDASDWLELLIDEYAEEVPPVTKFTIPGGAKAASLAQVCRTVTRRVERLVVGLMEEDEMVNQGVLIYLNRLSDYFYILGRLLNYRSGQSDVLYERSRDIFGTGKVAEKLREN</sequence>
<dbReference type="InterPro" id="IPR029499">
    <property type="entry name" value="PduO-typ"/>
</dbReference>
<comment type="catalytic activity">
    <reaction evidence="14 15">
        <text>2 cob(II)alamin + reduced [electron-transfer flavoprotein] + 2 ATP = 2 adenosylcob(III)alamin + 2 triphosphate + oxidized [electron-transfer flavoprotein] + 3 H(+)</text>
        <dbReference type="Rhea" id="RHEA:28671"/>
        <dbReference type="Rhea" id="RHEA-COMP:10685"/>
        <dbReference type="Rhea" id="RHEA-COMP:10686"/>
        <dbReference type="ChEBI" id="CHEBI:15378"/>
        <dbReference type="ChEBI" id="CHEBI:16304"/>
        <dbReference type="ChEBI" id="CHEBI:18036"/>
        <dbReference type="ChEBI" id="CHEBI:18408"/>
        <dbReference type="ChEBI" id="CHEBI:30616"/>
        <dbReference type="ChEBI" id="CHEBI:57692"/>
        <dbReference type="ChEBI" id="CHEBI:58307"/>
        <dbReference type="EC" id="2.5.1.17"/>
    </reaction>
</comment>
<dbReference type="GO" id="GO:0005524">
    <property type="term" value="F:ATP binding"/>
    <property type="evidence" value="ECO:0007669"/>
    <property type="project" value="UniProtKB-UniRule"/>
</dbReference>
<dbReference type="EC" id="2.5.1.17" evidence="4 15"/>
<evidence type="ECO:0000256" key="10">
    <source>
        <dbReference type="ARBA" id="ARBA00031529"/>
    </source>
</evidence>
<gene>
    <name evidence="17" type="ORF">CL176_08950</name>
</gene>
<evidence type="ECO:0000256" key="6">
    <source>
        <dbReference type="ARBA" id="ARBA00022573"/>
    </source>
</evidence>
<keyword evidence="18" id="KW-1185">Reference proteome</keyword>
<dbReference type="UniPathway" id="UPA00148">
    <property type="reaction ID" value="UER00233"/>
</dbReference>
<evidence type="ECO:0000256" key="1">
    <source>
        <dbReference type="ARBA" id="ARBA00005121"/>
    </source>
</evidence>
<dbReference type="PANTHER" id="PTHR12213">
    <property type="entry name" value="CORRINOID ADENOSYLTRANSFERASE"/>
    <property type="match status" value="1"/>
</dbReference>
<evidence type="ECO:0000256" key="12">
    <source>
        <dbReference type="ARBA" id="ARBA00033354"/>
    </source>
</evidence>
<dbReference type="RefSeq" id="WP_118991012.1">
    <property type="nucleotide sequence ID" value="NZ_CP023434.1"/>
</dbReference>
<dbReference type="PANTHER" id="PTHR12213:SF0">
    <property type="entry name" value="CORRINOID ADENOSYLTRANSFERASE MMAB"/>
    <property type="match status" value="1"/>
</dbReference>
<name>A0A347WM09_9LACT</name>
<evidence type="ECO:0000256" key="4">
    <source>
        <dbReference type="ARBA" id="ARBA00012454"/>
    </source>
</evidence>
<reference evidence="17 18" key="1">
    <citation type="submission" date="2017-09" db="EMBL/GenBank/DDBJ databases">
        <title>Complete genome sequence of Oxytococcus suis strain ZY16052.</title>
        <authorList>
            <person name="Li F."/>
        </authorList>
    </citation>
    <scope>NUCLEOTIDE SEQUENCE [LARGE SCALE GENOMIC DNA]</scope>
    <source>
        <strain evidence="17 18">ZY16052</strain>
    </source>
</reference>
<dbReference type="GO" id="GO:0008817">
    <property type="term" value="F:corrinoid adenosyltransferase activity"/>
    <property type="evidence" value="ECO:0007669"/>
    <property type="project" value="UniProtKB-UniRule"/>
</dbReference>
<keyword evidence="7 15" id="KW-0808">Transferase</keyword>
<feature type="domain" description="Cobalamin adenosyltransferase-like" evidence="16">
    <location>
        <begin position="3"/>
        <end position="166"/>
    </location>
</feature>
<accession>A0A347WM09</accession>
<comment type="subunit">
    <text evidence="3">Homotrimer.</text>
</comment>
<keyword evidence="6 15" id="KW-0169">Cobalamin biosynthesis</keyword>
<evidence type="ECO:0000256" key="9">
    <source>
        <dbReference type="ARBA" id="ARBA00022840"/>
    </source>
</evidence>
<evidence type="ECO:0000256" key="15">
    <source>
        <dbReference type="RuleBase" id="RU366026"/>
    </source>
</evidence>
<dbReference type="EMBL" id="CP023434">
    <property type="protein sequence ID" value="AXY26116.1"/>
    <property type="molecule type" value="Genomic_DNA"/>
</dbReference>
<protein>
    <recommendedName>
        <fullName evidence="5 15">Corrinoid adenosyltransferase</fullName>
        <ecNumber evidence="4 15">2.5.1.17</ecNumber>
    </recommendedName>
    <alternativeName>
        <fullName evidence="10 15">Cob(II)alamin adenosyltransferase</fullName>
    </alternativeName>
    <alternativeName>
        <fullName evidence="12 15">Cob(II)yrinic acid a,c-diamide adenosyltransferase</fullName>
    </alternativeName>
    <alternativeName>
        <fullName evidence="11 15">Cobinamide/cobalamin adenosyltransferase</fullName>
    </alternativeName>
</protein>
<organism evidence="17 18">
    <name type="scientific">Suicoccus acidiformans</name>
    <dbReference type="NCBI Taxonomy" id="2036206"/>
    <lineage>
        <taxon>Bacteria</taxon>
        <taxon>Bacillati</taxon>
        <taxon>Bacillota</taxon>
        <taxon>Bacilli</taxon>
        <taxon>Lactobacillales</taxon>
        <taxon>Aerococcaceae</taxon>
        <taxon>Suicoccus</taxon>
    </lineage>
</organism>
<dbReference type="AlphaFoldDB" id="A0A347WM09"/>
<evidence type="ECO:0000256" key="2">
    <source>
        <dbReference type="ARBA" id="ARBA00007487"/>
    </source>
</evidence>
<dbReference type="InterPro" id="IPR036451">
    <property type="entry name" value="CblAdoTrfase-like_sf"/>
</dbReference>
<dbReference type="NCBIfam" id="TIGR00636">
    <property type="entry name" value="PduO_Nterm"/>
    <property type="match status" value="1"/>
</dbReference>
<evidence type="ECO:0000313" key="18">
    <source>
        <dbReference type="Proteomes" id="UP000263232"/>
    </source>
</evidence>
<evidence type="ECO:0000259" key="16">
    <source>
        <dbReference type="Pfam" id="PF01923"/>
    </source>
</evidence>
<dbReference type="InterPro" id="IPR016030">
    <property type="entry name" value="CblAdoTrfase-like"/>
</dbReference>
<dbReference type="FunFam" id="1.20.1200.10:FF:000001">
    <property type="entry name" value="Cob(I)yrinic acid a,c-diamide adenosyltransferase"/>
    <property type="match status" value="1"/>
</dbReference>
<evidence type="ECO:0000256" key="13">
    <source>
        <dbReference type="ARBA" id="ARBA00048555"/>
    </source>
</evidence>
<dbReference type="SUPFAM" id="SSF89028">
    <property type="entry name" value="Cobalamin adenosyltransferase-like"/>
    <property type="match status" value="1"/>
</dbReference>
<evidence type="ECO:0000256" key="5">
    <source>
        <dbReference type="ARBA" id="ARBA00020963"/>
    </source>
</evidence>
<evidence type="ECO:0000313" key="17">
    <source>
        <dbReference type="EMBL" id="AXY26116.1"/>
    </source>
</evidence>